<dbReference type="NCBIfam" id="TIGR03914">
    <property type="entry name" value="UDG_fam_dom"/>
    <property type="match status" value="1"/>
</dbReference>
<reference evidence="11 12" key="1">
    <citation type="submission" date="2019-10" db="EMBL/GenBank/DDBJ databases">
        <authorList>
            <person name="Nie G."/>
            <person name="Ming H."/>
            <person name="Yi B."/>
        </authorList>
    </citation>
    <scope>NUCLEOTIDE SEQUENCE [LARGE SCALE GENOMIC DNA]</scope>
    <source>
        <strain evidence="11 12">CFH 90414</strain>
    </source>
</reference>
<evidence type="ECO:0000313" key="12">
    <source>
        <dbReference type="Proteomes" id="UP000431080"/>
    </source>
</evidence>
<evidence type="ECO:0000256" key="1">
    <source>
        <dbReference type="ARBA" id="ARBA00006521"/>
    </source>
</evidence>
<proteinExistence type="inferred from homology"/>
<dbReference type="SUPFAM" id="SSF52141">
    <property type="entry name" value="Uracil-DNA glycosylase-like"/>
    <property type="match status" value="1"/>
</dbReference>
<name>A0A6I2F733_9MICO</name>
<dbReference type="RefSeq" id="WP_153684517.1">
    <property type="nucleotide sequence ID" value="NZ_WJIF01000004.1"/>
</dbReference>
<evidence type="ECO:0000256" key="8">
    <source>
        <dbReference type="ARBA" id="ARBA00023014"/>
    </source>
</evidence>
<dbReference type="PANTHER" id="PTHR33693">
    <property type="entry name" value="TYPE-5 URACIL-DNA GLYCOSYLASE"/>
    <property type="match status" value="1"/>
</dbReference>
<keyword evidence="4" id="KW-0479">Metal-binding</keyword>
<dbReference type="Proteomes" id="UP000431080">
    <property type="component" value="Unassembled WGS sequence"/>
</dbReference>
<dbReference type="Gene3D" id="3.40.470.10">
    <property type="entry name" value="Uracil-DNA glycosylase-like domain"/>
    <property type="match status" value="1"/>
</dbReference>
<keyword evidence="6" id="KW-0378">Hydrolase</keyword>
<dbReference type="SMART" id="SM00987">
    <property type="entry name" value="UreE_C"/>
    <property type="match status" value="1"/>
</dbReference>
<evidence type="ECO:0000256" key="6">
    <source>
        <dbReference type="ARBA" id="ARBA00022801"/>
    </source>
</evidence>
<dbReference type="GO" id="GO:0051539">
    <property type="term" value="F:4 iron, 4 sulfur cluster binding"/>
    <property type="evidence" value="ECO:0007669"/>
    <property type="project" value="UniProtKB-KW"/>
</dbReference>
<keyword evidence="12" id="KW-1185">Reference proteome</keyword>
<evidence type="ECO:0000256" key="2">
    <source>
        <dbReference type="ARBA" id="ARBA00019403"/>
    </source>
</evidence>
<dbReference type="InterPro" id="IPR036895">
    <property type="entry name" value="Uracil-DNA_glycosylase-like_sf"/>
</dbReference>
<dbReference type="Pfam" id="PF03167">
    <property type="entry name" value="UDG"/>
    <property type="match status" value="1"/>
</dbReference>
<dbReference type="CDD" id="cd10030">
    <property type="entry name" value="UDG-F4_TTUDGA_SPO1dp_like"/>
    <property type="match status" value="1"/>
</dbReference>
<evidence type="ECO:0000256" key="3">
    <source>
        <dbReference type="ARBA" id="ARBA00022485"/>
    </source>
</evidence>
<dbReference type="PANTHER" id="PTHR33693:SF9">
    <property type="entry name" value="TYPE-4 URACIL-DNA GLYCOSYLASE"/>
    <property type="match status" value="1"/>
</dbReference>
<dbReference type="InterPro" id="IPR005273">
    <property type="entry name" value="Ura-DNA_glyco_family4"/>
</dbReference>
<evidence type="ECO:0000256" key="4">
    <source>
        <dbReference type="ARBA" id="ARBA00022723"/>
    </source>
</evidence>
<feature type="domain" description="Uracil-DNA glycosylase-like" evidence="10">
    <location>
        <begin position="43"/>
        <end position="201"/>
    </location>
</feature>
<accession>A0A6I2F733</accession>
<protein>
    <recommendedName>
        <fullName evidence="2">Type-4 uracil-DNA glycosylase</fullName>
    </recommendedName>
</protein>
<evidence type="ECO:0000256" key="7">
    <source>
        <dbReference type="ARBA" id="ARBA00023004"/>
    </source>
</evidence>
<keyword evidence="8" id="KW-0411">Iron-sulfur</keyword>
<dbReference type="InterPro" id="IPR051536">
    <property type="entry name" value="UDG_Type-4/5"/>
</dbReference>
<gene>
    <name evidence="11" type="ORF">GE115_09300</name>
</gene>
<evidence type="ECO:0000313" key="11">
    <source>
        <dbReference type="EMBL" id="MRG60064.1"/>
    </source>
</evidence>
<comment type="caution">
    <text evidence="11">The sequence shown here is derived from an EMBL/GenBank/DDBJ whole genome shotgun (WGS) entry which is preliminary data.</text>
</comment>
<evidence type="ECO:0000259" key="10">
    <source>
        <dbReference type="SMART" id="SM00986"/>
    </source>
</evidence>
<keyword evidence="3" id="KW-0004">4Fe-4S</keyword>
<dbReference type="GO" id="GO:0046872">
    <property type="term" value="F:metal ion binding"/>
    <property type="evidence" value="ECO:0007669"/>
    <property type="project" value="UniProtKB-KW"/>
</dbReference>
<dbReference type="SMART" id="SM00986">
    <property type="entry name" value="UDG"/>
    <property type="match status" value="1"/>
</dbReference>
<dbReference type="EMBL" id="WJIF01000004">
    <property type="protein sequence ID" value="MRG60064.1"/>
    <property type="molecule type" value="Genomic_DNA"/>
</dbReference>
<comment type="similarity">
    <text evidence="1">Belongs to the uracil-DNA glycosylase (UDG) superfamily. Type 4 (UDGa) family.</text>
</comment>
<dbReference type="AlphaFoldDB" id="A0A6I2F733"/>
<dbReference type="InterPro" id="IPR005122">
    <property type="entry name" value="Uracil-DNA_glycosylase-like"/>
</dbReference>
<evidence type="ECO:0000256" key="5">
    <source>
        <dbReference type="ARBA" id="ARBA00022763"/>
    </source>
</evidence>
<dbReference type="GO" id="GO:0006281">
    <property type="term" value="P:DNA repair"/>
    <property type="evidence" value="ECO:0007669"/>
    <property type="project" value="UniProtKB-KW"/>
</dbReference>
<keyword evidence="7" id="KW-0408">Iron</keyword>
<evidence type="ECO:0000256" key="9">
    <source>
        <dbReference type="ARBA" id="ARBA00023204"/>
    </source>
</evidence>
<keyword evidence="5" id="KW-0227">DNA damage</keyword>
<dbReference type="NCBIfam" id="TIGR00758">
    <property type="entry name" value="UDG_fam4"/>
    <property type="match status" value="1"/>
</dbReference>
<sequence>MAEVERPGAERWVPPDADVAALRAAVPDCRGCELWRDATQAVFSSGSPDAAVMLVGEQPGDREDREGEPFVGPAGRVLDEALAAAGIPRADAYLTNAVKHFRFELRGKRRIHEKPAVGHLVACRPWLSAELGAVHPSVVVGLGATAARSLLGSPARIGDLRGRVLPPPDGVPAPIVLTQHPSAILRVRDDADRAAAFDALVADLAVAAEVAEHPPSFDA</sequence>
<keyword evidence="9" id="KW-0234">DNA repair</keyword>
<organism evidence="11 12">
    <name type="scientific">Agromyces agglutinans</name>
    <dbReference type="NCBI Taxonomy" id="2662258"/>
    <lineage>
        <taxon>Bacteria</taxon>
        <taxon>Bacillati</taxon>
        <taxon>Actinomycetota</taxon>
        <taxon>Actinomycetes</taxon>
        <taxon>Micrococcales</taxon>
        <taxon>Microbacteriaceae</taxon>
        <taxon>Agromyces</taxon>
    </lineage>
</organism>
<dbReference type="GO" id="GO:0097506">
    <property type="term" value="F:deaminated base DNA N-glycosylase activity"/>
    <property type="evidence" value="ECO:0007669"/>
    <property type="project" value="UniProtKB-ARBA"/>
</dbReference>